<dbReference type="InterPro" id="IPR036322">
    <property type="entry name" value="WD40_repeat_dom_sf"/>
</dbReference>
<evidence type="ECO:0000256" key="3">
    <source>
        <dbReference type="ARBA" id="ARBA00022737"/>
    </source>
</evidence>
<keyword evidence="3" id="KW-0677">Repeat</keyword>
<feature type="repeat" description="WD" evidence="5">
    <location>
        <begin position="211"/>
        <end position="245"/>
    </location>
</feature>
<dbReference type="Pfam" id="PF08625">
    <property type="entry name" value="Utp13"/>
    <property type="match status" value="1"/>
</dbReference>
<dbReference type="SMART" id="SM00320">
    <property type="entry name" value="WD40"/>
    <property type="match status" value="11"/>
</dbReference>
<dbReference type="Gene3D" id="2.130.10.10">
    <property type="entry name" value="YVTN repeat-like/Quinoprotein amine dehydrogenase"/>
    <property type="match status" value="3"/>
</dbReference>
<dbReference type="InterPro" id="IPR001680">
    <property type="entry name" value="WD40_rpt"/>
</dbReference>
<comment type="subcellular location">
    <subcellularLocation>
        <location evidence="1">Nucleus</location>
        <location evidence="1">Nucleolus</location>
    </subcellularLocation>
</comment>
<name>A0AAW0GV34_9APHY</name>
<comment type="caution">
    <text evidence="7">The sequence shown here is derived from an EMBL/GenBank/DDBJ whole genome shotgun (WGS) entry which is preliminary data.</text>
</comment>
<dbReference type="InterPro" id="IPR013934">
    <property type="entry name" value="Utp13_C"/>
</dbReference>
<evidence type="ECO:0000313" key="7">
    <source>
        <dbReference type="EMBL" id="KAK7695029.1"/>
    </source>
</evidence>
<evidence type="ECO:0000313" key="8">
    <source>
        <dbReference type="Proteomes" id="UP001385951"/>
    </source>
</evidence>
<dbReference type="CDD" id="cd00200">
    <property type="entry name" value="WD40"/>
    <property type="match status" value="1"/>
</dbReference>
<keyword evidence="8" id="KW-1185">Reference proteome</keyword>
<feature type="repeat" description="WD" evidence="5">
    <location>
        <begin position="436"/>
        <end position="467"/>
    </location>
</feature>
<sequence>MSTQKPKLKTAFKKARVISPLYTGGPVAATPDGTRLVTCVGEEAVLTNVEEGTEICRFIGDTESITSICISPSSSHVCLFTSSLSLRIYELPTSLTPLEKSIHPLRVIARAHDAPVHVCKTDPTSTYLASGAADGVVKVWDIQRGYVTHVFKGHGGVVSALVFNYPFDPSFLGRETKMQLITASVDTRIRIFDLSAAAARSGAASKPEAVLEGHVSVPRGLDVTRDGKWLVSGGRDSVALIWDISPKPTQDEKGKSSKGKGKEKAAAPLLVKTIPVLERVEAVGFLPQDDGLNGTTSGKAKLQIYTAGEKGVVKVWDVSAGSVLYTLGQEQESISDDQEEQRQIVDAIHVPAMSTIISIHADQNILFHSLTARSLTRQLVGYNDEIVDATFLSPFLPPQATAGPSTSKYMDTHVALATNSSLIRVYSSNSLDARLLSGHSEIVLCLDQGAQGRILVSGSKDRSARIWAPSLSGLSSDDSSLALVPEWKCVAICEGHAESVGAIAMSRRTSEDDQNALRYMFTGSQDRTIKMWDLSTVPISAENVDNQAMKLKSLATHKAHEKDINSLDIAPNDRLLVSGSQDRTAKIWAIEYSVSGNDSSRTVRGEIKLLGTCKGHKRGVWSVKFGRAERVLATGSGDKTVKLWSLDDFTCVKTFEGHTNSVLRVDFINAGMQLVSAASDGLVKLWNVKEETCTATMDNHEDKVWALAVSSDERTIASGAADSVVTFWEDCTEEQEQEKESKRADMVLKQQDFENYLALHDYRNAILLALAMEQPGRLHSLFKALPSESAAPTSSITGHLAVDEVLRTLSGADLARLLRYVQSWNAKAKTSVVAQRVLHAIVKLRAAEDIMSAFNQANTLAKLTLTNDLAVTSGKPAEKGGATALRELIEALVPYTERHLTRMDKLVQESYVIDYLLGEMDGGMFGLDDDLEEEADIMDVDTAVGVVA</sequence>
<feature type="repeat" description="WD" evidence="5">
    <location>
        <begin position="655"/>
        <end position="696"/>
    </location>
</feature>
<feature type="repeat" description="WD" evidence="5">
    <location>
        <begin position="557"/>
        <end position="591"/>
    </location>
</feature>
<dbReference type="PANTHER" id="PTHR19854:SF15">
    <property type="entry name" value="TRANSDUCIN BETA-LIKE PROTEIN 3"/>
    <property type="match status" value="1"/>
</dbReference>
<dbReference type="GO" id="GO:0032040">
    <property type="term" value="C:small-subunit processome"/>
    <property type="evidence" value="ECO:0007669"/>
    <property type="project" value="InterPro"/>
</dbReference>
<gene>
    <name evidence="7" type="ORF">QCA50_002217</name>
</gene>
<dbReference type="Pfam" id="PF00400">
    <property type="entry name" value="WD40"/>
    <property type="match status" value="9"/>
</dbReference>
<evidence type="ECO:0000256" key="2">
    <source>
        <dbReference type="ARBA" id="ARBA00022574"/>
    </source>
</evidence>
<dbReference type="GO" id="GO:0030686">
    <property type="term" value="C:90S preribosome"/>
    <property type="evidence" value="ECO:0007669"/>
    <property type="project" value="TreeGrafter"/>
</dbReference>
<dbReference type="InterPro" id="IPR015943">
    <property type="entry name" value="WD40/YVTN_repeat-like_dom_sf"/>
</dbReference>
<dbReference type="EMBL" id="JASBNA010000002">
    <property type="protein sequence ID" value="KAK7695029.1"/>
    <property type="molecule type" value="Genomic_DNA"/>
</dbReference>
<feature type="repeat" description="WD" evidence="5">
    <location>
        <begin position="518"/>
        <end position="536"/>
    </location>
</feature>
<evidence type="ECO:0000259" key="6">
    <source>
        <dbReference type="Pfam" id="PF08625"/>
    </source>
</evidence>
<proteinExistence type="predicted"/>
<feature type="repeat" description="WD" evidence="5">
    <location>
        <begin position="613"/>
        <end position="654"/>
    </location>
</feature>
<organism evidence="7 8">
    <name type="scientific">Cerrena zonata</name>
    <dbReference type="NCBI Taxonomy" id="2478898"/>
    <lineage>
        <taxon>Eukaryota</taxon>
        <taxon>Fungi</taxon>
        <taxon>Dikarya</taxon>
        <taxon>Basidiomycota</taxon>
        <taxon>Agaricomycotina</taxon>
        <taxon>Agaricomycetes</taxon>
        <taxon>Polyporales</taxon>
        <taxon>Cerrenaceae</taxon>
        <taxon>Cerrena</taxon>
    </lineage>
</organism>
<accession>A0AAW0GV34</accession>
<dbReference type="GO" id="GO:0000480">
    <property type="term" value="P:endonucleolytic cleavage in 5'-ETS of tricistronic rRNA transcript (SSU-rRNA, 5.8S rRNA, LSU-rRNA)"/>
    <property type="evidence" value="ECO:0007669"/>
    <property type="project" value="TreeGrafter"/>
</dbReference>
<feature type="domain" description="U3 small nucleolar RNA-associated protein 13 C-terminal" evidence="6">
    <location>
        <begin position="750"/>
        <end position="920"/>
    </location>
</feature>
<dbReference type="InterPro" id="IPR019775">
    <property type="entry name" value="WD40_repeat_CS"/>
</dbReference>
<dbReference type="GO" id="GO:0000472">
    <property type="term" value="P:endonucleolytic cleavage to generate mature 5'-end of SSU-rRNA from (SSU-rRNA, 5.8S rRNA, LSU-rRNA)"/>
    <property type="evidence" value="ECO:0007669"/>
    <property type="project" value="TreeGrafter"/>
</dbReference>
<evidence type="ECO:0000256" key="5">
    <source>
        <dbReference type="PROSITE-ProRule" id="PRU00221"/>
    </source>
</evidence>
<keyword evidence="4" id="KW-0539">Nucleus</keyword>
<dbReference type="PROSITE" id="PS50294">
    <property type="entry name" value="WD_REPEATS_REGION"/>
    <property type="match status" value="7"/>
</dbReference>
<dbReference type="PRINTS" id="PR00320">
    <property type="entry name" value="GPROTEINBRPT"/>
</dbReference>
<evidence type="ECO:0000256" key="4">
    <source>
        <dbReference type="ARBA" id="ARBA00023242"/>
    </source>
</evidence>
<protein>
    <recommendedName>
        <fullName evidence="6">U3 small nucleolar RNA-associated protein 13 C-terminal domain-containing protein</fullName>
    </recommendedName>
</protein>
<dbReference type="Proteomes" id="UP001385951">
    <property type="component" value="Unassembled WGS sequence"/>
</dbReference>
<reference evidence="7 8" key="1">
    <citation type="submission" date="2022-09" db="EMBL/GenBank/DDBJ databases">
        <authorList>
            <person name="Palmer J.M."/>
        </authorList>
    </citation>
    <scope>NUCLEOTIDE SEQUENCE [LARGE SCALE GENOMIC DNA]</scope>
    <source>
        <strain evidence="7 8">DSM 7382</strain>
    </source>
</reference>
<dbReference type="GO" id="GO:0034511">
    <property type="term" value="F:U3 snoRNA binding"/>
    <property type="evidence" value="ECO:0007669"/>
    <property type="project" value="TreeGrafter"/>
</dbReference>
<feature type="repeat" description="WD" evidence="5">
    <location>
        <begin position="109"/>
        <end position="150"/>
    </location>
</feature>
<dbReference type="PROSITE" id="PS50082">
    <property type="entry name" value="WD_REPEATS_2"/>
    <property type="match status" value="8"/>
</dbReference>
<dbReference type="PROSITE" id="PS00678">
    <property type="entry name" value="WD_REPEATS_1"/>
    <property type="match status" value="4"/>
</dbReference>
<keyword evidence="2 5" id="KW-0853">WD repeat</keyword>
<dbReference type="SUPFAM" id="SSF50978">
    <property type="entry name" value="WD40 repeat-like"/>
    <property type="match status" value="2"/>
</dbReference>
<dbReference type="InterPro" id="IPR020472">
    <property type="entry name" value="WD40_PAC1"/>
</dbReference>
<evidence type="ECO:0000256" key="1">
    <source>
        <dbReference type="ARBA" id="ARBA00004604"/>
    </source>
</evidence>
<dbReference type="AlphaFoldDB" id="A0AAW0GV34"/>
<dbReference type="PANTHER" id="PTHR19854">
    <property type="entry name" value="TRANSDUCIN BETA-LIKE 3"/>
    <property type="match status" value="1"/>
</dbReference>
<feature type="repeat" description="WD" evidence="5">
    <location>
        <begin position="697"/>
        <end position="729"/>
    </location>
</feature>